<dbReference type="SUPFAM" id="SSF50129">
    <property type="entry name" value="GroES-like"/>
    <property type="match status" value="1"/>
</dbReference>
<dbReference type="PANTHER" id="PTHR45033:SF2">
    <property type="entry name" value="ZINC-TYPE ALCOHOL DEHYDROGENASE-LIKE PROTEIN C1773.06C"/>
    <property type="match status" value="1"/>
</dbReference>
<keyword evidence="3" id="KW-1185">Reference proteome</keyword>
<gene>
    <name evidence="2" type="ORF">CGGC5_v011614</name>
</gene>
<name>A0A7J6IWU9_COLFN</name>
<dbReference type="InterPro" id="IPR020843">
    <property type="entry name" value="ER"/>
</dbReference>
<dbReference type="SUPFAM" id="SSF51735">
    <property type="entry name" value="NAD(P)-binding Rossmann-fold domains"/>
    <property type="match status" value="1"/>
</dbReference>
<dbReference type="PANTHER" id="PTHR45033">
    <property type="match status" value="1"/>
</dbReference>
<evidence type="ECO:0000313" key="3">
    <source>
        <dbReference type="Proteomes" id="UP000011096"/>
    </source>
</evidence>
<dbReference type="InterPro" id="IPR013154">
    <property type="entry name" value="ADH-like_N"/>
</dbReference>
<evidence type="ECO:0000313" key="2">
    <source>
        <dbReference type="EMBL" id="KAF4481269.1"/>
    </source>
</evidence>
<dbReference type="InParanoid" id="A0A7J6IWU9"/>
<reference evidence="2 3" key="2">
    <citation type="submission" date="2020-04" db="EMBL/GenBank/DDBJ databases">
        <title>Genome sequencing and assembly of multiple isolates from the Colletotrichum gloeosporioides species complex.</title>
        <authorList>
            <person name="Gan P."/>
            <person name="Shirasu K."/>
        </authorList>
    </citation>
    <scope>NUCLEOTIDE SEQUENCE [LARGE SCALE GENOMIC DNA]</scope>
    <source>
        <strain evidence="2 3">Nara gc5</strain>
    </source>
</reference>
<dbReference type="Pfam" id="PF00107">
    <property type="entry name" value="ADH_zinc_N"/>
    <property type="match status" value="1"/>
</dbReference>
<dbReference type="AlphaFoldDB" id="A0A7J6IWU9"/>
<comment type="caution">
    <text evidence="2">The sequence shown here is derived from an EMBL/GenBank/DDBJ whole genome shotgun (WGS) entry which is preliminary data.</text>
</comment>
<dbReference type="GO" id="GO:0016491">
    <property type="term" value="F:oxidoreductase activity"/>
    <property type="evidence" value="ECO:0007669"/>
    <property type="project" value="InterPro"/>
</dbReference>
<dbReference type="GeneID" id="43616537"/>
<dbReference type="EMBL" id="ANPB02000006">
    <property type="protein sequence ID" value="KAF4481269.1"/>
    <property type="molecule type" value="Genomic_DNA"/>
</dbReference>
<proteinExistence type="predicted"/>
<dbReference type="Proteomes" id="UP000011096">
    <property type="component" value="Unassembled WGS sequence"/>
</dbReference>
<dbReference type="Gene3D" id="3.90.180.10">
    <property type="entry name" value="Medium-chain alcohol dehydrogenases, catalytic domain"/>
    <property type="match status" value="1"/>
</dbReference>
<dbReference type="InterPro" id="IPR036291">
    <property type="entry name" value="NAD(P)-bd_dom_sf"/>
</dbReference>
<dbReference type="Gene3D" id="3.40.50.720">
    <property type="entry name" value="NAD(P)-binding Rossmann-like Domain"/>
    <property type="match status" value="1"/>
</dbReference>
<accession>A0A7J6IWU9</accession>
<evidence type="ECO:0000259" key="1">
    <source>
        <dbReference type="SMART" id="SM00829"/>
    </source>
</evidence>
<dbReference type="InterPro" id="IPR013149">
    <property type="entry name" value="ADH-like_C"/>
</dbReference>
<reference evidence="2 3" key="1">
    <citation type="submission" date="2012-08" db="EMBL/GenBank/DDBJ databases">
        <authorList>
            <person name="Gan P.H.P."/>
            <person name="Ikeda K."/>
            <person name="Irieda H."/>
            <person name="Narusaka M."/>
            <person name="O'Connell R.J."/>
            <person name="Narusaka Y."/>
            <person name="Takano Y."/>
            <person name="Kubo Y."/>
            <person name="Shirasu K."/>
        </authorList>
    </citation>
    <scope>NUCLEOTIDE SEQUENCE [LARGE SCALE GENOMIC DNA]</scope>
    <source>
        <strain evidence="2 3">Nara gc5</strain>
    </source>
</reference>
<dbReference type="CDD" id="cd08276">
    <property type="entry name" value="MDR7"/>
    <property type="match status" value="1"/>
</dbReference>
<dbReference type="RefSeq" id="XP_031888149.2">
    <property type="nucleotide sequence ID" value="XM_032032494.2"/>
</dbReference>
<sequence>MAFKSRRRLIHGVRRNTIINTFTMAPTTTNSWSITGTSKENWDSLEFKKDVPLPQLGDYDVLVQIEAVSLNFRDLAIPKGLYPFPVSFPRVPASDGAGRVLAVGPKVTQLAEGDNICTLFNQHHQSNPITPLAVRSGLGGALDGTLRQYAVFPEHGLVKAPATLNAIEASTLPCAPLTAWNALYGIQSKALKPGDVVLTQGTGGVSLSAIQFAVAAGATVIATTSSAAKGEQLKKLGAHHVINYKETPNWGEVAKGLTPGGAGADHIIEVGGPGTVAQSLKAVKLEGVISIIGFLSHGDAPKDQPTLLDALANICTIRGLFVGSKQQFDEMNQAIDANKIKPVVDQQIFGFEEVKEAYQYQWDQKHFGKVVVKI</sequence>
<feature type="domain" description="Enoyl reductase (ER)" evidence="1">
    <location>
        <begin position="40"/>
        <end position="372"/>
    </location>
</feature>
<dbReference type="OrthoDB" id="9930022at2759"/>
<dbReference type="SMART" id="SM00829">
    <property type="entry name" value="PKS_ER"/>
    <property type="match status" value="1"/>
</dbReference>
<dbReference type="InterPro" id="IPR011032">
    <property type="entry name" value="GroES-like_sf"/>
</dbReference>
<dbReference type="Pfam" id="PF08240">
    <property type="entry name" value="ADH_N"/>
    <property type="match status" value="1"/>
</dbReference>
<dbReference type="InterPro" id="IPR052711">
    <property type="entry name" value="Zinc_ADH-like"/>
</dbReference>
<organism evidence="2 3">
    <name type="scientific">Colletotrichum fructicola (strain Nara gc5)</name>
    <name type="common">Anthracnose fungus</name>
    <name type="synonym">Colletotrichum gloeosporioides (strain Nara gc5)</name>
    <dbReference type="NCBI Taxonomy" id="1213859"/>
    <lineage>
        <taxon>Eukaryota</taxon>
        <taxon>Fungi</taxon>
        <taxon>Dikarya</taxon>
        <taxon>Ascomycota</taxon>
        <taxon>Pezizomycotina</taxon>
        <taxon>Sordariomycetes</taxon>
        <taxon>Hypocreomycetidae</taxon>
        <taxon>Glomerellales</taxon>
        <taxon>Glomerellaceae</taxon>
        <taxon>Colletotrichum</taxon>
        <taxon>Colletotrichum gloeosporioides species complex</taxon>
    </lineage>
</organism>
<protein>
    <submittedName>
        <fullName evidence="2">Zinc-type alcohol dehydrogenase-like protein</fullName>
    </submittedName>
</protein>